<reference evidence="3 4" key="1">
    <citation type="submission" date="2020-04" db="EMBL/GenBank/DDBJ databases">
        <title>Genome sequence for Sphingorhabdus sp. strain M1.</title>
        <authorList>
            <person name="Park S.-J."/>
        </authorList>
    </citation>
    <scope>NUCLEOTIDE SEQUENCE [LARGE SCALE GENOMIC DNA]</scope>
    <source>
        <strain evidence="3 4">JK6</strain>
    </source>
</reference>
<feature type="domain" description="GmrSD restriction endonucleases N-terminal" evidence="2">
    <location>
        <begin position="49"/>
        <end position="188"/>
    </location>
</feature>
<evidence type="ECO:0000313" key="3">
    <source>
        <dbReference type="EMBL" id="QJB68209.1"/>
    </source>
</evidence>
<keyword evidence="4" id="KW-1185">Reference proteome</keyword>
<dbReference type="AlphaFoldDB" id="A0A6H2DHR3"/>
<evidence type="ECO:0000313" key="4">
    <source>
        <dbReference type="Proteomes" id="UP000501600"/>
    </source>
</evidence>
<feature type="compositionally biased region" description="Acidic residues" evidence="1">
    <location>
        <begin position="1"/>
        <end position="12"/>
    </location>
</feature>
<dbReference type="KEGG" id="phao:HF685_01915"/>
<dbReference type="RefSeq" id="WP_168818053.1">
    <property type="nucleotide sequence ID" value="NZ_CP051217.1"/>
</dbReference>
<dbReference type="Proteomes" id="UP000501600">
    <property type="component" value="Chromosome"/>
</dbReference>
<evidence type="ECO:0000259" key="2">
    <source>
        <dbReference type="Pfam" id="PF03235"/>
    </source>
</evidence>
<gene>
    <name evidence="3" type="ORF">HF685_01915</name>
</gene>
<dbReference type="PANTHER" id="PTHR39639">
    <property type="entry name" value="CHROMOSOME 16, WHOLE GENOME SHOTGUN SEQUENCE"/>
    <property type="match status" value="1"/>
</dbReference>
<protein>
    <submittedName>
        <fullName evidence="3">DUF262 domain-containing protein</fullName>
    </submittedName>
</protein>
<accession>A0A6H2DHR3</accession>
<organism evidence="3 4">
    <name type="scientific">Parasphingorhabdus halotolerans</name>
    <dbReference type="NCBI Taxonomy" id="2725558"/>
    <lineage>
        <taxon>Bacteria</taxon>
        <taxon>Pseudomonadati</taxon>
        <taxon>Pseudomonadota</taxon>
        <taxon>Alphaproteobacteria</taxon>
        <taxon>Sphingomonadales</taxon>
        <taxon>Sphingomonadaceae</taxon>
        <taxon>Parasphingorhabdus</taxon>
    </lineage>
</organism>
<dbReference type="EMBL" id="CP051217">
    <property type="protein sequence ID" value="QJB68209.1"/>
    <property type="molecule type" value="Genomic_DNA"/>
</dbReference>
<dbReference type="PANTHER" id="PTHR39639:SF1">
    <property type="entry name" value="DUF262 DOMAIN-CONTAINING PROTEIN"/>
    <property type="match status" value="1"/>
</dbReference>
<sequence>MAEEEVASDDWEIEKTEDSPEDEAEPSLEYEIMNFPADITLGGYVEYDDKEQLEVPPFQRMYVWDRVKASKLVESFLLGLPVPGTFLYKRKNSSSYLIIDGQQRIKSVIRYIRGTFDEKVFRLKNVDPRYENKTFSELSEDDQFRLTGSVLRATIIQQINPLDDTSIYHVFERLNTGGVNLNPMEVRQCVSYGPFIEGLKQINEVDSWRKIIGKPMLDKRLRDVELVLRCLALSETGEEYEKPMKGFLNQYAEEMRNKQDEIEGMVDNFTQTCDQILEALGEKPFHLRGRLNYGALDSVFSTLLKFEQPDDFAERFQNLLEDDDYQESITYNTSDESVVSVRLQKAQEVLLG</sequence>
<name>A0A6H2DHR3_9SPHN</name>
<proteinExistence type="predicted"/>
<dbReference type="InterPro" id="IPR004919">
    <property type="entry name" value="GmrSD_N"/>
</dbReference>
<dbReference type="Pfam" id="PF03235">
    <property type="entry name" value="GmrSD_N"/>
    <property type="match status" value="1"/>
</dbReference>
<feature type="region of interest" description="Disordered" evidence="1">
    <location>
        <begin position="1"/>
        <end position="26"/>
    </location>
</feature>
<evidence type="ECO:0000256" key="1">
    <source>
        <dbReference type="SAM" id="MobiDB-lite"/>
    </source>
</evidence>